<evidence type="ECO:0008006" key="3">
    <source>
        <dbReference type="Google" id="ProtNLM"/>
    </source>
</evidence>
<accession>A0ABP7M150</accession>
<evidence type="ECO:0000313" key="1">
    <source>
        <dbReference type="EMBL" id="GAA3911840.1"/>
    </source>
</evidence>
<proteinExistence type="predicted"/>
<evidence type="ECO:0000313" key="2">
    <source>
        <dbReference type="Proteomes" id="UP001501565"/>
    </source>
</evidence>
<dbReference type="Proteomes" id="UP001501565">
    <property type="component" value="Unassembled WGS sequence"/>
</dbReference>
<sequence>MPWFELTLTEEEIAKRADLNLEREFNVVLAEIEANRCLAMYRDAQHQNVFYIGCDTACQLLHGLIVFYHGKPCEKPNLVDLHSVTGHFDDHLVEQIL</sequence>
<keyword evidence="2" id="KW-1185">Reference proteome</keyword>
<organism evidence="1 2">
    <name type="scientific">Litoribacillus peritrichatus</name>
    <dbReference type="NCBI Taxonomy" id="718191"/>
    <lineage>
        <taxon>Bacteria</taxon>
        <taxon>Pseudomonadati</taxon>
        <taxon>Pseudomonadota</taxon>
        <taxon>Gammaproteobacteria</taxon>
        <taxon>Oceanospirillales</taxon>
        <taxon>Oceanospirillaceae</taxon>
        <taxon>Litoribacillus</taxon>
    </lineage>
</organism>
<reference evidence="2" key="1">
    <citation type="journal article" date="2019" name="Int. J. Syst. Evol. Microbiol.">
        <title>The Global Catalogue of Microorganisms (GCM) 10K type strain sequencing project: providing services to taxonomists for standard genome sequencing and annotation.</title>
        <authorList>
            <consortium name="The Broad Institute Genomics Platform"/>
            <consortium name="The Broad Institute Genome Sequencing Center for Infectious Disease"/>
            <person name="Wu L."/>
            <person name="Ma J."/>
        </authorList>
    </citation>
    <scope>NUCLEOTIDE SEQUENCE [LARGE SCALE GENOMIC DNA]</scope>
    <source>
        <strain evidence="2">JCM 17551</strain>
    </source>
</reference>
<protein>
    <recommendedName>
        <fullName evidence="3">Phage protein</fullName>
    </recommendedName>
</protein>
<comment type="caution">
    <text evidence="1">The sequence shown here is derived from an EMBL/GenBank/DDBJ whole genome shotgun (WGS) entry which is preliminary data.</text>
</comment>
<gene>
    <name evidence="1" type="ORF">GCM10022277_03120</name>
</gene>
<name>A0ABP7M150_9GAMM</name>
<dbReference type="EMBL" id="BAABBN010000004">
    <property type="protein sequence ID" value="GAA3911840.1"/>
    <property type="molecule type" value="Genomic_DNA"/>
</dbReference>
<dbReference type="RefSeq" id="WP_344794773.1">
    <property type="nucleotide sequence ID" value="NZ_BAABBN010000004.1"/>
</dbReference>